<keyword evidence="1" id="KW-0812">Transmembrane</keyword>
<accession>A0A0A0BR74</accession>
<protein>
    <submittedName>
        <fullName evidence="2">Membrane protein</fullName>
    </submittedName>
</protein>
<dbReference type="AlphaFoldDB" id="A0A0A0BR74"/>
<evidence type="ECO:0000313" key="2">
    <source>
        <dbReference type="EMBL" id="KGM10471.1"/>
    </source>
</evidence>
<reference evidence="2 3" key="1">
    <citation type="submission" date="2013-08" db="EMBL/GenBank/DDBJ databases">
        <title>Genome sequencing of Cellulomonas carbonis T26.</title>
        <authorList>
            <person name="Chen F."/>
            <person name="Li Y."/>
            <person name="Wang G."/>
        </authorList>
    </citation>
    <scope>NUCLEOTIDE SEQUENCE [LARGE SCALE GENOMIC DNA]</scope>
    <source>
        <strain evidence="2 3">T26</strain>
    </source>
</reference>
<keyword evidence="3" id="KW-1185">Reference proteome</keyword>
<comment type="caution">
    <text evidence="2">The sequence shown here is derived from an EMBL/GenBank/DDBJ whole genome shotgun (WGS) entry which is preliminary data.</text>
</comment>
<feature type="transmembrane region" description="Helical" evidence="1">
    <location>
        <begin position="128"/>
        <end position="151"/>
    </location>
</feature>
<proteinExistence type="predicted"/>
<dbReference type="InterPro" id="IPR021354">
    <property type="entry name" value="DUF2975"/>
</dbReference>
<gene>
    <name evidence="2" type="ORF">N868_15260</name>
</gene>
<reference evidence="2 3" key="2">
    <citation type="journal article" date="2015" name="Stand. Genomic Sci.">
        <title>Draft genome sequence of Cellulomonas carbonis T26(T) and comparative analysis of six Cellulomonas genomes.</title>
        <authorList>
            <person name="Zhuang W."/>
            <person name="Zhang S."/>
            <person name="Xia X."/>
            <person name="Wang G."/>
        </authorList>
    </citation>
    <scope>NUCLEOTIDE SEQUENCE [LARGE SCALE GENOMIC DNA]</scope>
    <source>
        <strain evidence="2 3">T26</strain>
    </source>
</reference>
<keyword evidence="1" id="KW-0472">Membrane</keyword>
<dbReference type="Pfam" id="PF11188">
    <property type="entry name" value="DUF2975"/>
    <property type="match status" value="1"/>
</dbReference>
<keyword evidence="1" id="KW-1133">Transmembrane helix</keyword>
<name>A0A0A0BR74_9CELL</name>
<feature type="transmembrane region" description="Helical" evidence="1">
    <location>
        <begin position="93"/>
        <end position="116"/>
    </location>
</feature>
<evidence type="ECO:0000313" key="3">
    <source>
        <dbReference type="Proteomes" id="UP000029839"/>
    </source>
</evidence>
<dbReference type="Proteomes" id="UP000029839">
    <property type="component" value="Unassembled WGS sequence"/>
</dbReference>
<sequence length="165" mass="17628">MNLTITAVRLLRVLLALLLLAALVGQTLSWPGQIASVTQDEPALAPLRWPLTAVAVLVLVCVEVVIVCTWRLLGMVVADRIFRRDAFGWVDGIVWAVTVGWLLLAAGALALGVTIYVTPELRDPGVPIAMGGMVLVGGVVVLLMVVMRALLRQAAALRADMDEVI</sequence>
<feature type="transmembrane region" description="Helical" evidence="1">
    <location>
        <begin position="53"/>
        <end position="73"/>
    </location>
</feature>
<dbReference type="EMBL" id="AXCY01000049">
    <property type="protein sequence ID" value="KGM10471.1"/>
    <property type="molecule type" value="Genomic_DNA"/>
</dbReference>
<dbReference type="RefSeq" id="WP_043606988.1">
    <property type="nucleotide sequence ID" value="NZ_AXCY01000049.1"/>
</dbReference>
<organism evidence="2 3">
    <name type="scientific">Cellulomonas carbonis T26</name>
    <dbReference type="NCBI Taxonomy" id="947969"/>
    <lineage>
        <taxon>Bacteria</taxon>
        <taxon>Bacillati</taxon>
        <taxon>Actinomycetota</taxon>
        <taxon>Actinomycetes</taxon>
        <taxon>Micrococcales</taxon>
        <taxon>Cellulomonadaceae</taxon>
        <taxon>Cellulomonas</taxon>
    </lineage>
</organism>
<evidence type="ECO:0000256" key="1">
    <source>
        <dbReference type="SAM" id="Phobius"/>
    </source>
</evidence>